<name>A0A915IGE5_ROMCU</name>
<feature type="region of interest" description="Disordered" evidence="1">
    <location>
        <begin position="70"/>
        <end position="147"/>
    </location>
</feature>
<dbReference type="AlphaFoldDB" id="A0A915IGE5"/>
<feature type="compositionally biased region" description="Basic and acidic residues" evidence="1">
    <location>
        <begin position="122"/>
        <end position="147"/>
    </location>
</feature>
<feature type="compositionally biased region" description="Basic and acidic residues" evidence="1">
    <location>
        <begin position="97"/>
        <end position="114"/>
    </location>
</feature>
<evidence type="ECO:0000256" key="1">
    <source>
        <dbReference type="SAM" id="MobiDB-lite"/>
    </source>
</evidence>
<evidence type="ECO:0000313" key="2">
    <source>
        <dbReference type="Proteomes" id="UP000887565"/>
    </source>
</evidence>
<reference evidence="3" key="1">
    <citation type="submission" date="2022-11" db="UniProtKB">
        <authorList>
            <consortium name="WormBaseParasite"/>
        </authorList>
    </citation>
    <scope>IDENTIFICATION</scope>
</reference>
<accession>A0A915IGE5</accession>
<sequence length="147" mass="17310">MKLLRLGRIPQNFAGFHYQAHAYIAMKLQPEFNTRQEGVGSNFHAMYSSCQARAAGLVYTVAKAVLQDKKDPEPKYVNIQHTYNRPAASKVSKRWTRKDSDVRKREKSATPDKDRKRKHESRQRDESCHEKSMSREKKRRENEEESW</sequence>
<keyword evidence="2" id="KW-1185">Reference proteome</keyword>
<dbReference type="Proteomes" id="UP000887565">
    <property type="component" value="Unplaced"/>
</dbReference>
<proteinExistence type="predicted"/>
<organism evidence="2 3">
    <name type="scientific">Romanomermis culicivorax</name>
    <name type="common">Nematode worm</name>
    <dbReference type="NCBI Taxonomy" id="13658"/>
    <lineage>
        <taxon>Eukaryota</taxon>
        <taxon>Metazoa</taxon>
        <taxon>Ecdysozoa</taxon>
        <taxon>Nematoda</taxon>
        <taxon>Enoplea</taxon>
        <taxon>Dorylaimia</taxon>
        <taxon>Mermithida</taxon>
        <taxon>Mermithoidea</taxon>
        <taxon>Mermithidae</taxon>
        <taxon>Romanomermis</taxon>
    </lineage>
</organism>
<evidence type="ECO:0000313" key="3">
    <source>
        <dbReference type="WBParaSite" id="nRc.2.0.1.t13185-RA"/>
    </source>
</evidence>
<dbReference type="WBParaSite" id="nRc.2.0.1.t13185-RA">
    <property type="protein sequence ID" value="nRc.2.0.1.t13185-RA"/>
    <property type="gene ID" value="nRc.2.0.1.g13185"/>
</dbReference>
<protein>
    <submittedName>
        <fullName evidence="3">Uncharacterized protein</fullName>
    </submittedName>
</protein>